<dbReference type="InterPro" id="IPR036514">
    <property type="entry name" value="SGNH_hydro_sf"/>
</dbReference>
<dbReference type="AlphaFoldDB" id="A0A6J6F268"/>
<organism evidence="3">
    <name type="scientific">freshwater metagenome</name>
    <dbReference type="NCBI Taxonomy" id="449393"/>
    <lineage>
        <taxon>unclassified sequences</taxon>
        <taxon>metagenomes</taxon>
        <taxon>ecological metagenomes</taxon>
    </lineage>
</organism>
<dbReference type="InterPro" id="IPR013830">
    <property type="entry name" value="SGNH_hydro"/>
</dbReference>
<name>A0A6J6F268_9ZZZZ</name>
<dbReference type="Pfam" id="PF13472">
    <property type="entry name" value="Lipase_GDSL_2"/>
    <property type="match status" value="1"/>
</dbReference>
<evidence type="ECO:0000256" key="1">
    <source>
        <dbReference type="SAM" id="Phobius"/>
    </source>
</evidence>
<protein>
    <submittedName>
        <fullName evidence="3">Unannotated protein</fullName>
    </submittedName>
</protein>
<proteinExistence type="predicted"/>
<reference evidence="3" key="1">
    <citation type="submission" date="2020-05" db="EMBL/GenBank/DDBJ databases">
        <authorList>
            <person name="Chiriac C."/>
            <person name="Salcher M."/>
            <person name="Ghai R."/>
            <person name="Kavagutti S V."/>
        </authorList>
    </citation>
    <scope>NUCLEOTIDE SEQUENCE</scope>
</reference>
<dbReference type="SUPFAM" id="SSF52266">
    <property type="entry name" value="SGNH hydrolase"/>
    <property type="match status" value="1"/>
</dbReference>
<evidence type="ECO:0000313" key="3">
    <source>
        <dbReference type="EMBL" id="CAB4581024.1"/>
    </source>
</evidence>
<dbReference type="EMBL" id="CAEZSR010000153">
    <property type="protein sequence ID" value="CAB4581024.1"/>
    <property type="molecule type" value="Genomic_DNA"/>
</dbReference>
<evidence type="ECO:0000259" key="2">
    <source>
        <dbReference type="Pfam" id="PF13472"/>
    </source>
</evidence>
<feature type="domain" description="SGNH hydrolase-type esterase" evidence="2">
    <location>
        <begin position="95"/>
        <end position="252"/>
    </location>
</feature>
<accession>A0A6J6F268</accession>
<keyword evidence="1" id="KW-0472">Membrane</keyword>
<feature type="transmembrane region" description="Helical" evidence="1">
    <location>
        <begin position="21"/>
        <end position="39"/>
    </location>
</feature>
<keyword evidence="1" id="KW-0812">Transmembrane</keyword>
<sequence>MAAPEPNVRYFDARPTRPHRWLLVGALTALALVAIAVVIRSTTDWFDSDGGSAGAIAAGDLPQASSEGAGGAAPEVVAATDDDRAAASDLTSVVVVGDSITQGSRDAIRYVLTADGFTDVTVDGVPSRRIEAGGGANPESGIQAIYRMLAEGADPDVWVIALGTNDIGKYPTDEEYAGLVRFVLDIVPDGRPLVWVDAFRDDYPDDSRRFNEVLEGELAERDGTALVRWADAVTNDPSLLRDGVHPRDEGEAVFAILIAEALSDLT</sequence>
<keyword evidence="1" id="KW-1133">Transmembrane helix</keyword>
<gene>
    <name evidence="3" type="ORF">UFOPK1493_03081</name>
</gene>
<dbReference type="Gene3D" id="3.40.50.1110">
    <property type="entry name" value="SGNH hydrolase"/>
    <property type="match status" value="1"/>
</dbReference>